<dbReference type="PANTHER" id="PTHR40599">
    <property type="entry name" value="[CITRATE [PRO-3S]-LYASE] LIGASE"/>
    <property type="match status" value="1"/>
</dbReference>
<keyword evidence="3 5" id="KW-0436">Ligase</keyword>
<protein>
    <recommendedName>
        <fullName evidence="3">[Citrate [pro-3S]-lyase] ligase</fullName>
        <ecNumber evidence="3">6.2.1.22</ecNumber>
    </recommendedName>
</protein>
<dbReference type="GO" id="GO:0008771">
    <property type="term" value="F:[citrate (pro-3S)-lyase] ligase activity"/>
    <property type="evidence" value="ECO:0007669"/>
    <property type="project" value="UniProtKB-EC"/>
</dbReference>
<organism evidence="5 6">
    <name type="scientific">Pelobacter propionicus (strain DSM 2379 / NBRC 103807 / OttBd1)</name>
    <dbReference type="NCBI Taxonomy" id="338966"/>
    <lineage>
        <taxon>Bacteria</taxon>
        <taxon>Pseudomonadati</taxon>
        <taxon>Thermodesulfobacteriota</taxon>
        <taxon>Desulfuromonadia</taxon>
        <taxon>Desulfuromonadales</taxon>
        <taxon>Desulfuromonadaceae</taxon>
        <taxon>Pelobacter</taxon>
    </lineage>
</organism>
<comment type="catalytic activity">
    <reaction evidence="3">
        <text>holo-[citrate lyase ACP] + acetate + ATP = acetyl-[citrate lyase ACP] + AMP + diphosphate</text>
        <dbReference type="Rhea" id="RHEA:23788"/>
        <dbReference type="Rhea" id="RHEA-COMP:10158"/>
        <dbReference type="Rhea" id="RHEA-COMP:13710"/>
        <dbReference type="ChEBI" id="CHEBI:30089"/>
        <dbReference type="ChEBI" id="CHEBI:30616"/>
        <dbReference type="ChEBI" id="CHEBI:33019"/>
        <dbReference type="ChEBI" id="CHEBI:82683"/>
        <dbReference type="ChEBI" id="CHEBI:137976"/>
        <dbReference type="ChEBI" id="CHEBI:456215"/>
        <dbReference type="EC" id="6.2.1.22"/>
    </reaction>
</comment>
<evidence type="ECO:0000313" key="5">
    <source>
        <dbReference type="EMBL" id="ABK98713.1"/>
    </source>
</evidence>
<dbReference type="Pfam" id="PF08218">
    <property type="entry name" value="Citrate_ly_lig"/>
    <property type="match status" value="1"/>
</dbReference>
<dbReference type="NCBIfam" id="TIGR00124">
    <property type="entry name" value="cit_ly_ligase"/>
    <property type="match status" value="1"/>
</dbReference>
<dbReference type="STRING" id="338966.Ppro_1088"/>
<keyword evidence="2 3" id="KW-0067">ATP-binding</keyword>
<dbReference type="SMART" id="SM00764">
    <property type="entry name" value="Citrate_ly_lig"/>
    <property type="match status" value="1"/>
</dbReference>
<dbReference type="OrthoDB" id="9779753at2"/>
<dbReference type="EMBL" id="CP000482">
    <property type="protein sequence ID" value="ABK98713.1"/>
    <property type="molecule type" value="Genomic_DNA"/>
</dbReference>
<accession>A1AMZ3</accession>
<comment type="function">
    <text evidence="3">Acetylation of prosthetic group (2-(5''-phosphoribosyl)-3'-dephosphocoenzyme-A) of the gamma subunit of citrate lyase.</text>
</comment>
<dbReference type="PIRSF" id="PIRSF005751">
    <property type="entry name" value="Acet_citr_lig"/>
    <property type="match status" value="1"/>
</dbReference>
<dbReference type="eggNOG" id="COG3053">
    <property type="taxonomic scope" value="Bacteria"/>
</dbReference>
<evidence type="ECO:0000256" key="3">
    <source>
        <dbReference type="PIRNR" id="PIRNR005751"/>
    </source>
</evidence>
<keyword evidence="6" id="KW-1185">Reference proteome</keyword>
<keyword evidence="5" id="KW-0456">Lyase</keyword>
<dbReference type="Gene3D" id="3.40.50.620">
    <property type="entry name" value="HUPs"/>
    <property type="match status" value="1"/>
</dbReference>
<evidence type="ECO:0000256" key="2">
    <source>
        <dbReference type="ARBA" id="ARBA00022840"/>
    </source>
</evidence>
<dbReference type="AlphaFoldDB" id="A1AMZ3"/>
<dbReference type="InterPro" id="IPR016181">
    <property type="entry name" value="Acyl_CoA_acyltransferase"/>
</dbReference>
<dbReference type="SUPFAM" id="SSF55729">
    <property type="entry name" value="Acyl-CoA N-acyltransferases (Nat)"/>
    <property type="match status" value="1"/>
</dbReference>
<dbReference type="EC" id="6.2.1.22" evidence="3"/>
<dbReference type="InterPro" id="IPR014729">
    <property type="entry name" value="Rossmann-like_a/b/a_fold"/>
</dbReference>
<proteinExistence type="predicted"/>
<evidence type="ECO:0000313" key="6">
    <source>
        <dbReference type="Proteomes" id="UP000006732"/>
    </source>
</evidence>
<gene>
    <name evidence="5" type="ordered locus">Ppro_1088</name>
</gene>
<dbReference type="SUPFAM" id="SSF52374">
    <property type="entry name" value="Nucleotidylyl transferase"/>
    <property type="match status" value="1"/>
</dbReference>
<keyword evidence="1 3" id="KW-0547">Nucleotide-binding</keyword>
<feature type="domain" description="Citrate lyase ligase C-terminal" evidence="4">
    <location>
        <begin position="137"/>
        <end position="318"/>
    </location>
</feature>
<dbReference type="RefSeq" id="WP_011735017.1">
    <property type="nucleotide sequence ID" value="NC_008609.1"/>
</dbReference>
<dbReference type="GO" id="GO:0005524">
    <property type="term" value="F:ATP binding"/>
    <property type="evidence" value="ECO:0007669"/>
    <property type="project" value="UniProtKB-UniRule"/>
</dbReference>
<sequence>MITELHSPPDIRAAHGLVEQSGLSFEEGFDELLGIHEQGKLVAVGARVDNILKMFAVEPSHQGQELLARMVTELVRRGFAAGFESLFVFTKPEHVTTFQSLNFSLLASQEQVALLEYGRGLERWLASQRSLIRNGTNGAVVMNCNPFTRGHRHLVESAARQVDTLYLFVVAEDRSAFPFQVRLQLVRQGVGDLANVLVLGTSHYAISGATFPTYFLKRDDPVARIQMELDLTLFASRIAPFFRITRRFVGNEPCCGLTFRYNECMKSLLPPHGITLTEVERICAGGEVISASRVRQALANNDRATLELLVPDSTSAFLMSSEADPIRDKLRHDRGVFR</sequence>
<dbReference type="InterPro" id="IPR005216">
    <property type="entry name" value="Citrate_lyase_ligase"/>
</dbReference>
<dbReference type="HOGENOM" id="CLU_063190_0_0_7"/>
<dbReference type="PANTHER" id="PTHR40599:SF1">
    <property type="entry name" value="[CITRATE [PRO-3S]-LYASE] LIGASE"/>
    <property type="match status" value="1"/>
</dbReference>
<dbReference type="InterPro" id="IPR013166">
    <property type="entry name" value="Citrate_lyase_ligase_C"/>
</dbReference>
<dbReference type="KEGG" id="ppd:Ppro_1088"/>
<reference evidence="5 6" key="1">
    <citation type="submission" date="2006-10" db="EMBL/GenBank/DDBJ databases">
        <title>Complete sequence of chromosome of Pelobacter propionicus DSM 2379.</title>
        <authorList>
            <consortium name="US DOE Joint Genome Institute"/>
            <person name="Copeland A."/>
            <person name="Lucas S."/>
            <person name="Lapidus A."/>
            <person name="Barry K."/>
            <person name="Detter J.C."/>
            <person name="Glavina del Rio T."/>
            <person name="Hammon N."/>
            <person name="Israni S."/>
            <person name="Dalin E."/>
            <person name="Tice H."/>
            <person name="Pitluck S."/>
            <person name="Saunders E."/>
            <person name="Brettin T."/>
            <person name="Bruce D."/>
            <person name="Han C."/>
            <person name="Tapia R."/>
            <person name="Schmutz J."/>
            <person name="Larimer F."/>
            <person name="Land M."/>
            <person name="Hauser L."/>
            <person name="Kyrpides N."/>
            <person name="Kim E."/>
            <person name="Lovley D."/>
            <person name="Richardson P."/>
        </authorList>
    </citation>
    <scope>NUCLEOTIDE SEQUENCE [LARGE SCALE GENOMIC DNA]</scope>
    <source>
        <strain evidence="6">DSM 2379 / NBRC 103807 / OttBd1</strain>
    </source>
</reference>
<evidence type="ECO:0000259" key="4">
    <source>
        <dbReference type="SMART" id="SM00764"/>
    </source>
</evidence>
<name>A1AMZ3_PELPD</name>
<dbReference type="Proteomes" id="UP000006732">
    <property type="component" value="Chromosome"/>
</dbReference>
<dbReference type="GO" id="GO:0016829">
    <property type="term" value="F:lyase activity"/>
    <property type="evidence" value="ECO:0007669"/>
    <property type="project" value="UniProtKB-KW"/>
</dbReference>
<evidence type="ECO:0000256" key="1">
    <source>
        <dbReference type="ARBA" id="ARBA00022741"/>
    </source>
</evidence>